<dbReference type="SUPFAM" id="SSF56003">
    <property type="entry name" value="Molybdenum cofactor-binding domain"/>
    <property type="match status" value="1"/>
</dbReference>
<dbReference type="Proteomes" id="UP000595823">
    <property type="component" value="Chromosome"/>
</dbReference>
<keyword evidence="1" id="KW-0500">Molybdenum</keyword>
<dbReference type="Pfam" id="PF02738">
    <property type="entry name" value="MoCoBD_1"/>
    <property type="match status" value="1"/>
</dbReference>
<name>A0A7T6Z1U5_9BACI</name>
<dbReference type="RefSeq" id="WP_200127024.1">
    <property type="nucleotide sequence ID" value="NZ_CP054705.1"/>
</dbReference>
<dbReference type="SMART" id="SM01008">
    <property type="entry name" value="Ald_Xan_dh_C"/>
    <property type="match status" value="1"/>
</dbReference>
<dbReference type="Pfam" id="PF20256">
    <property type="entry name" value="MoCoBD_2"/>
    <property type="match status" value="1"/>
</dbReference>
<dbReference type="PANTHER" id="PTHR11908:SF132">
    <property type="entry name" value="ALDEHYDE OXIDASE 1-RELATED"/>
    <property type="match status" value="1"/>
</dbReference>
<evidence type="ECO:0000313" key="5">
    <source>
        <dbReference type="EMBL" id="QQK74741.1"/>
    </source>
</evidence>
<dbReference type="EMBL" id="CP054705">
    <property type="protein sequence ID" value="QQK74741.1"/>
    <property type="molecule type" value="Genomic_DNA"/>
</dbReference>
<dbReference type="SUPFAM" id="SSF54665">
    <property type="entry name" value="CO dehydrogenase molybdoprotein N-domain-like"/>
    <property type="match status" value="1"/>
</dbReference>
<keyword evidence="2" id="KW-0560">Oxidoreductase</keyword>
<dbReference type="InterPro" id="IPR008274">
    <property type="entry name" value="AldOxase/xan_DH_MoCoBD1"/>
</dbReference>
<comment type="cofactor">
    <cofactor evidence="3">
        <name>Mo-molybdopterin cytosine dinucleotide</name>
        <dbReference type="ChEBI" id="CHEBI:71308"/>
    </cofactor>
</comment>
<evidence type="ECO:0000259" key="4">
    <source>
        <dbReference type="SMART" id="SM01008"/>
    </source>
</evidence>
<organism evidence="5 6">
    <name type="scientific">Salicibibacter cibarius</name>
    <dbReference type="NCBI Taxonomy" id="2743000"/>
    <lineage>
        <taxon>Bacteria</taxon>
        <taxon>Bacillati</taxon>
        <taxon>Bacillota</taxon>
        <taxon>Bacilli</taxon>
        <taxon>Bacillales</taxon>
        <taxon>Bacillaceae</taxon>
        <taxon>Salicibibacter</taxon>
    </lineage>
</organism>
<keyword evidence="6" id="KW-1185">Reference proteome</keyword>
<dbReference type="InterPro" id="IPR037165">
    <property type="entry name" value="AldOxase/xan_DH_Mopterin-bd_sf"/>
</dbReference>
<dbReference type="GO" id="GO:0016491">
    <property type="term" value="F:oxidoreductase activity"/>
    <property type="evidence" value="ECO:0007669"/>
    <property type="project" value="UniProtKB-KW"/>
</dbReference>
<feature type="domain" description="Aldehyde oxidase/xanthine dehydrogenase a/b hammerhead" evidence="4">
    <location>
        <begin position="26"/>
        <end position="150"/>
    </location>
</feature>
<dbReference type="KEGG" id="scia:HUG15_03375"/>
<dbReference type="Gene3D" id="3.30.365.10">
    <property type="entry name" value="Aldehyde oxidase/xanthine dehydrogenase, molybdopterin binding domain"/>
    <property type="match status" value="4"/>
</dbReference>
<dbReference type="GO" id="GO:0005506">
    <property type="term" value="F:iron ion binding"/>
    <property type="evidence" value="ECO:0007669"/>
    <property type="project" value="InterPro"/>
</dbReference>
<reference evidence="5 6" key="1">
    <citation type="submission" date="2020-06" db="EMBL/GenBank/DDBJ databases">
        <title>Genomic analysis of Salicibibacter sp. NKC5-3.</title>
        <authorList>
            <person name="Oh Y.J."/>
        </authorList>
    </citation>
    <scope>NUCLEOTIDE SEQUENCE [LARGE SCALE GENOMIC DNA]</scope>
    <source>
        <strain evidence="5 6">NKC5-3</strain>
    </source>
</reference>
<sequence>MNTVASKEKSFIGKSIQRREDHRLLTGEGQYLDDMKFQNLHHVAFFRSPHAHAEIKDINIEYANQLDGVKAIFTGEDLYKANVDCLPLMSQVYSGVKERENPEVKPQFQRALAYERVRHVGEAIAAVVASSRAVAEDALDLIEVEYEKLNVVVDPKNALDKSSPLLFEEWGDNSAVSYTVQAGNVNQAIKNADYVLKESFKVNRQSGNPIETRGVLVNWDYRLNSLSMWSSTQMPHRLQKFISDCLHLPENQIHVIVPDVGGGFGPKALIYPEEIAMAYMAQTLKIPMKWVEDRLEHMMSTAHSRDQLHEIEVGVGRDGMILGLRDKFLLDTGAYNLYGINTSYNTASHLPGPYRIPSYECEAKVVATNKVPCSQYRGAGRPEAVYIMDRVIDLIARELNEDPAEIRYKNLIHAEEMPYDTGRLYKDGQPMIYDTGDYQDCFRKALEEIKYSEYKKLQPEYWHQGRYIGLGLSSYIEGTGQGPHEGCQIIIDSYGDIVCMLSTASQGQGHETTWAQICADHLGVNMDQVRVISGDTNIVQYGSGTYGSRSAVVGGSAISLAAKRVSDKAKKMASHLLKVSEQDLEIENGRVFVGEIPDRGYSYGELAQWLQPNKIPYGMDIEPGLKAEEYFLPETTTYSNGVHAAIVEVDIETGFFDILNYVVVHDAGKIINPVIADGQTLGGVAQGIGGTIYEEIVYDEKGQLLTGTYMDYLLPTASEIPNISSTHMESPSPRNPLGVKGLGESGAISPPACLSNAVEDALQPFQIKLNKLPLSPQYIWEMIHQREKN</sequence>
<dbReference type="Pfam" id="PF01315">
    <property type="entry name" value="Ald_Xan_dh_C"/>
    <property type="match status" value="1"/>
</dbReference>
<evidence type="ECO:0000256" key="2">
    <source>
        <dbReference type="ARBA" id="ARBA00023002"/>
    </source>
</evidence>
<proteinExistence type="predicted"/>
<dbReference type="InterPro" id="IPR046867">
    <property type="entry name" value="AldOxase/xan_DH_MoCoBD2"/>
</dbReference>
<protein>
    <submittedName>
        <fullName evidence="5">Xanthine dehydrogenase family protein molybdopterin-binding subunit</fullName>
    </submittedName>
</protein>
<gene>
    <name evidence="5" type="ORF">HUG15_03375</name>
</gene>
<dbReference type="Gene3D" id="3.90.1170.50">
    <property type="entry name" value="Aldehyde oxidase/xanthine dehydrogenase, a/b hammerhead"/>
    <property type="match status" value="1"/>
</dbReference>
<evidence type="ECO:0000256" key="1">
    <source>
        <dbReference type="ARBA" id="ARBA00022505"/>
    </source>
</evidence>
<dbReference type="InterPro" id="IPR036856">
    <property type="entry name" value="Ald_Oxase/Xan_DH_a/b_sf"/>
</dbReference>
<dbReference type="InterPro" id="IPR016208">
    <property type="entry name" value="Ald_Oxase/xanthine_DH-like"/>
</dbReference>
<dbReference type="AlphaFoldDB" id="A0A7T6Z1U5"/>
<accession>A0A7T6Z1U5</accession>
<dbReference type="FunFam" id="3.30.365.10:FF:000001">
    <property type="entry name" value="Xanthine dehydrogenase oxidase"/>
    <property type="match status" value="1"/>
</dbReference>
<evidence type="ECO:0000313" key="6">
    <source>
        <dbReference type="Proteomes" id="UP000595823"/>
    </source>
</evidence>
<evidence type="ECO:0000256" key="3">
    <source>
        <dbReference type="ARBA" id="ARBA00053029"/>
    </source>
</evidence>
<dbReference type="PANTHER" id="PTHR11908">
    <property type="entry name" value="XANTHINE DEHYDROGENASE"/>
    <property type="match status" value="1"/>
</dbReference>
<dbReference type="InterPro" id="IPR000674">
    <property type="entry name" value="Ald_Oxase/Xan_DH_a/b"/>
</dbReference>